<dbReference type="SUPFAM" id="SSF52374">
    <property type="entry name" value="Nucleotidylyl transferase"/>
    <property type="match status" value="1"/>
</dbReference>
<evidence type="ECO:0000256" key="7">
    <source>
        <dbReference type="ARBA" id="ARBA00023146"/>
    </source>
</evidence>
<feature type="non-terminal residue" evidence="10">
    <location>
        <position position="1"/>
    </location>
</feature>
<evidence type="ECO:0000259" key="9">
    <source>
        <dbReference type="SMART" id="SM00836"/>
    </source>
</evidence>
<organism evidence="10">
    <name type="scientific">marine sediment metagenome</name>
    <dbReference type="NCBI Taxonomy" id="412755"/>
    <lineage>
        <taxon>unclassified sequences</taxon>
        <taxon>metagenomes</taxon>
        <taxon>ecological metagenomes</taxon>
    </lineage>
</organism>
<keyword evidence="7" id="KW-0030">Aminoacyl-tRNA synthetase</keyword>
<keyword evidence="6" id="KW-0648">Protein biosynthesis</keyword>
<keyword evidence="4" id="KW-0547">Nucleotide-binding</keyword>
<dbReference type="Pfam" id="PF05746">
    <property type="entry name" value="DALR_1"/>
    <property type="match status" value="1"/>
</dbReference>
<dbReference type="Pfam" id="PF00750">
    <property type="entry name" value="tRNA-synt_1d"/>
    <property type="match status" value="1"/>
</dbReference>
<keyword evidence="3" id="KW-0436">Ligase</keyword>
<dbReference type="AlphaFoldDB" id="A0A0F9BC31"/>
<dbReference type="EMBL" id="LAZR01038475">
    <property type="protein sequence ID" value="KKL19479.1"/>
    <property type="molecule type" value="Genomic_DNA"/>
</dbReference>
<dbReference type="GO" id="GO:0006420">
    <property type="term" value="P:arginyl-tRNA aminoacylation"/>
    <property type="evidence" value="ECO:0007669"/>
    <property type="project" value="InterPro"/>
</dbReference>
<comment type="caution">
    <text evidence="10">The sequence shown here is derived from an EMBL/GenBank/DDBJ whole genome shotgun (WGS) entry which is preliminary data.</text>
</comment>
<dbReference type="InterPro" id="IPR014729">
    <property type="entry name" value="Rossmann-like_a/b/a_fold"/>
</dbReference>
<feature type="domain" description="DALR anticodon binding" evidence="9">
    <location>
        <begin position="89"/>
        <end position="206"/>
    </location>
</feature>
<keyword evidence="5" id="KW-0067">ATP-binding</keyword>
<dbReference type="GO" id="GO:0005524">
    <property type="term" value="F:ATP binding"/>
    <property type="evidence" value="ECO:0007669"/>
    <property type="project" value="UniProtKB-KW"/>
</dbReference>
<dbReference type="PANTHER" id="PTHR11956">
    <property type="entry name" value="ARGINYL-TRNA SYNTHETASE"/>
    <property type="match status" value="1"/>
</dbReference>
<dbReference type="SMART" id="SM00836">
    <property type="entry name" value="DALR_1"/>
    <property type="match status" value="1"/>
</dbReference>
<evidence type="ECO:0000256" key="8">
    <source>
        <dbReference type="ARBA" id="ARBA00049339"/>
    </source>
</evidence>
<dbReference type="Gene3D" id="1.10.730.10">
    <property type="entry name" value="Isoleucyl-tRNA Synthetase, Domain 1"/>
    <property type="match status" value="1"/>
</dbReference>
<gene>
    <name evidence="10" type="ORF">LCGC14_2465060</name>
</gene>
<dbReference type="FunFam" id="1.10.730.10:FF:000006">
    <property type="entry name" value="Arginyl-tRNA synthetase 2, mitochondrial"/>
    <property type="match status" value="1"/>
</dbReference>
<evidence type="ECO:0000256" key="3">
    <source>
        <dbReference type="ARBA" id="ARBA00022598"/>
    </source>
</evidence>
<reference evidence="10" key="1">
    <citation type="journal article" date="2015" name="Nature">
        <title>Complex archaea that bridge the gap between prokaryotes and eukaryotes.</title>
        <authorList>
            <person name="Spang A."/>
            <person name="Saw J.H."/>
            <person name="Jorgensen S.L."/>
            <person name="Zaremba-Niedzwiedzka K."/>
            <person name="Martijn J."/>
            <person name="Lind A.E."/>
            <person name="van Eijk R."/>
            <person name="Schleper C."/>
            <person name="Guy L."/>
            <person name="Ettema T.J."/>
        </authorList>
    </citation>
    <scope>NUCLEOTIDE SEQUENCE</scope>
</reference>
<comment type="catalytic activity">
    <reaction evidence="8">
        <text>tRNA(Arg) + L-arginine + ATP = L-arginyl-tRNA(Arg) + AMP + diphosphate</text>
        <dbReference type="Rhea" id="RHEA:20301"/>
        <dbReference type="Rhea" id="RHEA-COMP:9658"/>
        <dbReference type="Rhea" id="RHEA-COMP:9673"/>
        <dbReference type="ChEBI" id="CHEBI:30616"/>
        <dbReference type="ChEBI" id="CHEBI:32682"/>
        <dbReference type="ChEBI" id="CHEBI:33019"/>
        <dbReference type="ChEBI" id="CHEBI:78442"/>
        <dbReference type="ChEBI" id="CHEBI:78513"/>
        <dbReference type="ChEBI" id="CHEBI:456215"/>
        <dbReference type="EC" id="6.1.1.19"/>
    </reaction>
</comment>
<name>A0A0F9BC31_9ZZZZ</name>
<dbReference type="InterPro" id="IPR008909">
    <property type="entry name" value="DALR_anticod-bd"/>
</dbReference>
<sequence length="206" mass="23386">ELPDGKMKSREGKVVDADDLMDEMFTTARDMSTDLGKLEGFAEDEKEGIFNTIGLGALKYFILKVDPKKNMIFDPVESVDFNGNTGPFIQYSYARIRSVMQKAEEEGLLPGITEGLEMNDKERGLIRMLYFYPETVQMAGEDRSPAHIANYCYELAREFNQFYHEFSIMSAETVELKKFRLLLAGMVARCIASGMELLGIDVPERM</sequence>
<dbReference type="Gene3D" id="3.40.50.620">
    <property type="entry name" value="HUPs"/>
    <property type="match status" value="1"/>
</dbReference>
<evidence type="ECO:0000256" key="6">
    <source>
        <dbReference type="ARBA" id="ARBA00022917"/>
    </source>
</evidence>
<comment type="similarity">
    <text evidence="1">Belongs to the class-I aminoacyl-tRNA synthetase family.</text>
</comment>
<evidence type="ECO:0000256" key="5">
    <source>
        <dbReference type="ARBA" id="ARBA00022840"/>
    </source>
</evidence>
<dbReference type="PANTHER" id="PTHR11956:SF5">
    <property type="entry name" value="ARGININE--TRNA LIGASE, CYTOPLASMIC"/>
    <property type="match status" value="1"/>
</dbReference>
<dbReference type="InterPro" id="IPR035684">
    <property type="entry name" value="ArgRS_core"/>
</dbReference>
<dbReference type="EC" id="6.1.1.19" evidence="2"/>
<evidence type="ECO:0000256" key="1">
    <source>
        <dbReference type="ARBA" id="ARBA00005594"/>
    </source>
</evidence>
<evidence type="ECO:0000313" key="10">
    <source>
        <dbReference type="EMBL" id="KKL19479.1"/>
    </source>
</evidence>
<dbReference type="InterPro" id="IPR001278">
    <property type="entry name" value="Arg-tRNA-ligase"/>
</dbReference>
<accession>A0A0F9BC31</accession>
<protein>
    <recommendedName>
        <fullName evidence="2">arginine--tRNA ligase</fullName>
        <ecNumber evidence="2">6.1.1.19</ecNumber>
    </recommendedName>
</protein>
<dbReference type="SUPFAM" id="SSF47323">
    <property type="entry name" value="Anticodon-binding domain of a subclass of class I aminoacyl-tRNA synthetases"/>
    <property type="match status" value="1"/>
</dbReference>
<dbReference type="GO" id="GO:0004814">
    <property type="term" value="F:arginine-tRNA ligase activity"/>
    <property type="evidence" value="ECO:0007669"/>
    <property type="project" value="UniProtKB-EC"/>
</dbReference>
<evidence type="ECO:0000256" key="2">
    <source>
        <dbReference type="ARBA" id="ARBA00012837"/>
    </source>
</evidence>
<proteinExistence type="inferred from homology"/>
<evidence type="ECO:0000256" key="4">
    <source>
        <dbReference type="ARBA" id="ARBA00022741"/>
    </source>
</evidence>
<dbReference type="InterPro" id="IPR009080">
    <property type="entry name" value="tRNAsynth_Ia_anticodon-bd"/>
</dbReference>